<proteinExistence type="predicted"/>
<sequence>MLMEVLLLMAPLKLAVRFSPWDQLIKTTPPSSVYSIILAGSWGLQVSISSSHWVRCRAQPGQVTDAEFLNQPKSDADRKSFQHWVTDAFMQSTDEEELTSSVHEE</sequence>
<keyword evidence="1" id="KW-0732">Signal</keyword>
<protein>
    <submittedName>
        <fullName evidence="2">Uncharacterized protein</fullName>
    </submittedName>
</protein>
<evidence type="ECO:0000256" key="1">
    <source>
        <dbReference type="SAM" id="SignalP"/>
    </source>
</evidence>
<dbReference type="EMBL" id="JAHUTI010081862">
    <property type="protein sequence ID" value="MED6259002.1"/>
    <property type="molecule type" value="Genomic_DNA"/>
</dbReference>
<gene>
    <name evidence="2" type="ORF">ATANTOWER_015363</name>
</gene>
<organism evidence="2 3">
    <name type="scientific">Ataeniobius toweri</name>
    <dbReference type="NCBI Taxonomy" id="208326"/>
    <lineage>
        <taxon>Eukaryota</taxon>
        <taxon>Metazoa</taxon>
        <taxon>Chordata</taxon>
        <taxon>Craniata</taxon>
        <taxon>Vertebrata</taxon>
        <taxon>Euteleostomi</taxon>
        <taxon>Actinopterygii</taxon>
        <taxon>Neopterygii</taxon>
        <taxon>Teleostei</taxon>
        <taxon>Neoteleostei</taxon>
        <taxon>Acanthomorphata</taxon>
        <taxon>Ovalentaria</taxon>
        <taxon>Atherinomorphae</taxon>
        <taxon>Cyprinodontiformes</taxon>
        <taxon>Goodeidae</taxon>
        <taxon>Ataeniobius</taxon>
    </lineage>
</organism>
<name>A0ABU7C7S0_9TELE</name>
<feature type="chain" id="PRO_5045098559" evidence="1">
    <location>
        <begin position="16"/>
        <end position="105"/>
    </location>
</feature>
<evidence type="ECO:0000313" key="3">
    <source>
        <dbReference type="Proteomes" id="UP001345963"/>
    </source>
</evidence>
<accession>A0ABU7C7S0</accession>
<dbReference type="Proteomes" id="UP001345963">
    <property type="component" value="Unassembled WGS sequence"/>
</dbReference>
<keyword evidence="3" id="KW-1185">Reference proteome</keyword>
<evidence type="ECO:0000313" key="2">
    <source>
        <dbReference type="EMBL" id="MED6259002.1"/>
    </source>
</evidence>
<reference evidence="2 3" key="1">
    <citation type="submission" date="2021-07" db="EMBL/GenBank/DDBJ databases">
        <authorList>
            <person name="Palmer J.M."/>
        </authorList>
    </citation>
    <scope>NUCLEOTIDE SEQUENCE [LARGE SCALE GENOMIC DNA]</scope>
    <source>
        <strain evidence="2 3">AT_MEX2019</strain>
        <tissue evidence="2">Muscle</tissue>
    </source>
</reference>
<feature type="signal peptide" evidence="1">
    <location>
        <begin position="1"/>
        <end position="15"/>
    </location>
</feature>
<comment type="caution">
    <text evidence="2">The sequence shown here is derived from an EMBL/GenBank/DDBJ whole genome shotgun (WGS) entry which is preliminary data.</text>
</comment>